<organism evidence="2 3">
    <name type="scientific">Eumeta variegata</name>
    <name type="common">Bagworm moth</name>
    <name type="synonym">Eumeta japonica</name>
    <dbReference type="NCBI Taxonomy" id="151549"/>
    <lineage>
        <taxon>Eukaryota</taxon>
        <taxon>Metazoa</taxon>
        <taxon>Ecdysozoa</taxon>
        <taxon>Arthropoda</taxon>
        <taxon>Hexapoda</taxon>
        <taxon>Insecta</taxon>
        <taxon>Pterygota</taxon>
        <taxon>Neoptera</taxon>
        <taxon>Endopterygota</taxon>
        <taxon>Lepidoptera</taxon>
        <taxon>Glossata</taxon>
        <taxon>Ditrysia</taxon>
        <taxon>Tineoidea</taxon>
        <taxon>Psychidae</taxon>
        <taxon>Oiketicinae</taxon>
        <taxon>Eumeta</taxon>
    </lineage>
</organism>
<comment type="caution">
    <text evidence="2">The sequence shown here is derived from an EMBL/GenBank/DDBJ whole genome shotgun (WGS) entry which is preliminary data.</text>
</comment>
<keyword evidence="3" id="KW-1185">Reference proteome</keyword>
<dbReference type="Proteomes" id="UP000299102">
    <property type="component" value="Unassembled WGS sequence"/>
</dbReference>
<name>A0A4C1XWB9_EUMVA</name>
<gene>
    <name evidence="2" type="ORF">EVAR_53812_1</name>
</gene>
<accession>A0A4C1XWB9</accession>
<dbReference type="AlphaFoldDB" id="A0A4C1XWB9"/>
<evidence type="ECO:0000313" key="3">
    <source>
        <dbReference type="Proteomes" id="UP000299102"/>
    </source>
</evidence>
<feature type="compositionally biased region" description="Basic residues" evidence="1">
    <location>
        <begin position="59"/>
        <end position="68"/>
    </location>
</feature>
<evidence type="ECO:0000256" key="1">
    <source>
        <dbReference type="SAM" id="MobiDB-lite"/>
    </source>
</evidence>
<reference evidence="2 3" key="1">
    <citation type="journal article" date="2019" name="Commun. Biol.">
        <title>The bagworm genome reveals a unique fibroin gene that provides high tensile strength.</title>
        <authorList>
            <person name="Kono N."/>
            <person name="Nakamura H."/>
            <person name="Ohtoshi R."/>
            <person name="Tomita M."/>
            <person name="Numata K."/>
            <person name="Arakawa K."/>
        </authorList>
    </citation>
    <scope>NUCLEOTIDE SEQUENCE [LARGE SCALE GENOMIC DNA]</scope>
</reference>
<dbReference type="EMBL" id="BGZK01000992">
    <property type="protein sequence ID" value="GBP67816.1"/>
    <property type="molecule type" value="Genomic_DNA"/>
</dbReference>
<sequence>MDNASAAVGRVYGAGRVRTPRGTSRDVTIGGVAPLGRLHRSIHLHLPIFTRAPLAAPHPRAHPAHIKKRGVDCKARKGAPRIDALRRTPPPSPTR</sequence>
<proteinExistence type="predicted"/>
<protein>
    <submittedName>
        <fullName evidence="2">Uncharacterized protein</fullName>
    </submittedName>
</protein>
<feature type="region of interest" description="Disordered" evidence="1">
    <location>
        <begin position="57"/>
        <end position="95"/>
    </location>
</feature>
<evidence type="ECO:0000313" key="2">
    <source>
        <dbReference type="EMBL" id="GBP67816.1"/>
    </source>
</evidence>